<sequence>MRKQIIDNQRDTPGLEHMTERYNREELERWREAGTKEVE</sequence>
<name>A0A8S5PFX0_9CAUD</name>
<feature type="region of interest" description="Disordered" evidence="1">
    <location>
        <begin position="1"/>
        <end position="20"/>
    </location>
</feature>
<accession>A0A8S5PFX0</accession>
<evidence type="ECO:0000313" key="2">
    <source>
        <dbReference type="EMBL" id="DAE05560.1"/>
    </source>
</evidence>
<protein>
    <submittedName>
        <fullName evidence="2">Uncharacterized protein</fullName>
    </submittedName>
</protein>
<organism evidence="2">
    <name type="scientific">Podoviridae sp. ctuQh21</name>
    <dbReference type="NCBI Taxonomy" id="2825284"/>
    <lineage>
        <taxon>Viruses</taxon>
        <taxon>Duplodnaviria</taxon>
        <taxon>Heunggongvirae</taxon>
        <taxon>Uroviricota</taxon>
        <taxon>Caudoviricetes</taxon>
    </lineage>
</organism>
<evidence type="ECO:0000256" key="1">
    <source>
        <dbReference type="SAM" id="MobiDB-lite"/>
    </source>
</evidence>
<reference evidence="2" key="1">
    <citation type="journal article" date="2021" name="Proc. Natl. Acad. Sci. U.S.A.">
        <title>A Catalog of Tens of Thousands of Viruses from Human Metagenomes Reveals Hidden Associations with Chronic Diseases.</title>
        <authorList>
            <person name="Tisza M.J."/>
            <person name="Buck C.B."/>
        </authorList>
    </citation>
    <scope>NUCLEOTIDE SEQUENCE</scope>
    <source>
        <strain evidence="2">CtuQh21</strain>
    </source>
</reference>
<proteinExistence type="predicted"/>
<dbReference type="EMBL" id="BK015412">
    <property type="protein sequence ID" value="DAE05560.1"/>
    <property type="molecule type" value="Genomic_DNA"/>
</dbReference>